<name>A0ABP8NMJ0_9BACT</name>
<accession>A0ABP8NMJ0</accession>
<dbReference type="Proteomes" id="UP001500067">
    <property type="component" value="Unassembled WGS sequence"/>
</dbReference>
<reference evidence="3" key="1">
    <citation type="journal article" date="2019" name="Int. J. Syst. Evol. Microbiol.">
        <title>The Global Catalogue of Microorganisms (GCM) 10K type strain sequencing project: providing services to taxonomists for standard genome sequencing and annotation.</title>
        <authorList>
            <consortium name="The Broad Institute Genomics Platform"/>
            <consortium name="The Broad Institute Genome Sequencing Center for Infectious Disease"/>
            <person name="Wu L."/>
            <person name="Ma J."/>
        </authorList>
    </citation>
    <scope>NUCLEOTIDE SEQUENCE [LARGE SCALE GENOMIC DNA]</scope>
    <source>
        <strain evidence="3">JCM 32105</strain>
    </source>
</reference>
<protein>
    <submittedName>
        <fullName evidence="2">Uncharacterized protein</fullName>
    </submittedName>
</protein>
<organism evidence="2 3">
    <name type="scientific">Nemorincola caseinilytica</name>
    <dbReference type="NCBI Taxonomy" id="2054315"/>
    <lineage>
        <taxon>Bacteria</taxon>
        <taxon>Pseudomonadati</taxon>
        <taxon>Bacteroidota</taxon>
        <taxon>Chitinophagia</taxon>
        <taxon>Chitinophagales</taxon>
        <taxon>Chitinophagaceae</taxon>
        <taxon>Nemorincola</taxon>
    </lineage>
</organism>
<keyword evidence="3" id="KW-1185">Reference proteome</keyword>
<sequence>MSPSVGSEKRTKVKSKKVAKIASINEQDANEKISLEVMRNIWDDEQTQHTELQLTRMREFAYLIMQAVVKIVKNRKSNSRSYEAKESNTIHPGEYRRAS</sequence>
<evidence type="ECO:0000313" key="2">
    <source>
        <dbReference type="EMBL" id="GAA4468334.1"/>
    </source>
</evidence>
<evidence type="ECO:0000256" key="1">
    <source>
        <dbReference type="SAM" id="MobiDB-lite"/>
    </source>
</evidence>
<feature type="region of interest" description="Disordered" evidence="1">
    <location>
        <begin position="75"/>
        <end position="99"/>
    </location>
</feature>
<comment type="caution">
    <text evidence="2">The sequence shown here is derived from an EMBL/GenBank/DDBJ whole genome shotgun (WGS) entry which is preliminary data.</text>
</comment>
<feature type="compositionally biased region" description="Basic and acidic residues" evidence="1">
    <location>
        <begin position="82"/>
        <end position="99"/>
    </location>
</feature>
<dbReference type="EMBL" id="BAABFA010000019">
    <property type="protein sequence ID" value="GAA4468334.1"/>
    <property type="molecule type" value="Genomic_DNA"/>
</dbReference>
<proteinExistence type="predicted"/>
<gene>
    <name evidence="2" type="ORF">GCM10023093_25740</name>
</gene>
<evidence type="ECO:0000313" key="3">
    <source>
        <dbReference type="Proteomes" id="UP001500067"/>
    </source>
</evidence>